<dbReference type="AlphaFoldDB" id="A0AA92X4G6"/>
<dbReference type="InterPro" id="IPR051015">
    <property type="entry name" value="EvgA-like"/>
</dbReference>
<gene>
    <name evidence="7" type="ORF">D4100_10020</name>
</gene>
<dbReference type="PRINTS" id="PR00038">
    <property type="entry name" value="HTHLUXR"/>
</dbReference>
<keyword evidence="8" id="KW-1185">Reference proteome</keyword>
<reference evidence="7 8" key="1">
    <citation type="submission" date="2018-09" db="EMBL/GenBank/DDBJ databases">
        <title>Draft genome of a novel serratia sp. strain with antifungal activity.</title>
        <authorList>
            <person name="Dichmann S.I."/>
            <person name="Park B.P."/>
            <person name="Pathiraja D."/>
            <person name="Choi I.-G."/>
            <person name="Stougaard P."/>
            <person name="Hennessy R.C."/>
        </authorList>
    </citation>
    <scope>NUCLEOTIDE SEQUENCE [LARGE SCALE GENOMIC DNA]</scope>
    <source>
        <strain evidence="7 8">S40</strain>
    </source>
</reference>
<keyword evidence="2" id="KW-0902">Two-component regulatory system</keyword>
<dbReference type="Gene3D" id="1.10.10.10">
    <property type="entry name" value="Winged helix-like DNA-binding domain superfamily/Winged helix DNA-binding domain"/>
    <property type="match status" value="1"/>
</dbReference>
<evidence type="ECO:0000256" key="4">
    <source>
        <dbReference type="PROSITE-ProRule" id="PRU00169"/>
    </source>
</evidence>
<dbReference type="GO" id="GO:0006355">
    <property type="term" value="P:regulation of DNA-templated transcription"/>
    <property type="evidence" value="ECO:0007669"/>
    <property type="project" value="InterPro"/>
</dbReference>
<dbReference type="Gene3D" id="3.40.50.2300">
    <property type="match status" value="1"/>
</dbReference>
<dbReference type="PROSITE" id="PS50110">
    <property type="entry name" value="RESPONSE_REGULATORY"/>
    <property type="match status" value="1"/>
</dbReference>
<evidence type="ECO:0000259" key="5">
    <source>
        <dbReference type="PROSITE" id="PS50043"/>
    </source>
</evidence>
<protein>
    <submittedName>
        <fullName evidence="7">Response regulator</fullName>
    </submittedName>
</protein>
<evidence type="ECO:0000313" key="8">
    <source>
        <dbReference type="Proteomes" id="UP000284338"/>
    </source>
</evidence>
<dbReference type="PROSITE" id="PS00622">
    <property type="entry name" value="HTH_LUXR_1"/>
    <property type="match status" value="1"/>
</dbReference>
<evidence type="ECO:0000256" key="1">
    <source>
        <dbReference type="ARBA" id="ARBA00022553"/>
    </source>
</evidence>
<feature type="domain" description="HTH luxR-type" evidence="5">
    <location>
        <begin position="173"/>
        <end position="238"/>
    </location>
</feature>
<dbReference type="GO" id="GO:0003677">
    <property type="term" value="F:DNA binding"/>
    <property type="evidence" value="ECO:0007669"/>
    <property type="project" value="UniProtKB-KW"/>
</dbReference>
<dbReference type="CDD" id="cd17535">
    <property type="entry name" value="REC_NarL-like"/>
    <property type="match status" value="1"/>
</dbReference>
<evidence type="ECO:0000256" key="3">
    <source>
        <dbReference type="ARBA" id="ARBA00023125"/>
    </source>
</evidence>
<dbReference type="EMBL" id="QYYG01000002">
    <property type="protein sequence ID" value="RJF55939.1"/>
    <property type="molecule type" value="Genomic_DNA"/>
</dbReference>
<dbReference type="PANTHER" id="PTHR45566:SF2">
    <property type="entry name" value="NARL SUBFAMILY"/>
    <property type="match status" value="1"/>
</dbReference>
<dbReference type="GO" id="GO:0000160">
    <property type="term" value="P:phosphorelay signal transduction system"/>
    <property type="evidence" value="ECO:0007669"/>
    <property type="project" value="InterPro"/>
</dbReference>
<keyword evidence="1 4" id="KW-0597">Phosphoprotein</keyword>
<evidence type="ECO:0000259" key="6">
    <source>
        <dbReference type="PROSITE" id="PS50110"/>
    </source>
</evidence>
<dbReference type="CDD" id="cd06170">
    <property type="entry name" value="LuxR_C_like"/>
    <property type="match status" value="1"/>
</dbReference>
<dbReference type="PROSITE" id="PS50043">
    <property type="entry name" value="HTH_LUXR_2"/>
    <property type="match status" value="1"/>
</dbReference>
<dbReference type="InterPro" id="IPR011006">
    <property type="entry name" value="CheY-like_superfamily"/>
</dbReference>
<sequence>MSNAVCCTIRNKGWPAYWHWRKRIHYTDCIACSEESFVQKTVVIADDHPVFLIGLRTVVTTAFGDNFTITGEAQTVDQLLALLAEKLPDVLLTDFNMPGEQQSDGLRLISTLRRKYPQLPIVVITVMTNPGLINSILATGVLAVINKQSLTTELTACLKALQQGRRPPGNAVSSPSTVAMSPRELEVVRLLAQGHSVNHIAAMLSRTKQTISAQKKSAMLKIGVSSDVDLFAYLREAGL</sequence>
<dbReference type="SUPFAM" id="SSF46894">
    <property type="entry name" value="C-terminal effector domain of the bipartite response regulators"/>
    <property type="match status" value="1"/>
</dbReference>
<comment type="caution">
    <text evidence="7">The sequence shown here is derived from an EMBL/GenBank/DDBJ whole genome shotgun (WGS) entry which is preliminary data.</text>
</comment>
<dbReference type="Pfam" id="PF00196">
    <property type="entry name" value="GerE"/>
    <property type="match status" value="1"/>
</dbReference>
<dbReference type="InterPro" id="IPR001789">
    <property type="entry name" value="Sig_transdc_resp-reg_receiver"/>
</dbReference>
<dbReference type="SMART" id="SM00448">
    <property type="entry name" value="REC"/>
    <property type="match status" value="1"/>
</dbReference>
<keyword evidence="3" id="KW-0238">DNA-binding</keyword>
<feature type="domain" description="Response regulatory" evidence="6">
    <location>
        <begin position="41"/>
        <end position="162"/>
    </location>
</feature>
<evidence type="ECO:0000256" key="2">
    <source>
        <dbReference type="ARBA" id="ARBA00023012"/>
    </source>
</evidence>
<dbReference type="InterPro" id="IPR058245">
    <property type="entry name" value="NreC/VraR/RcsB-like_REC"/>
</dbReference>
<dbReference type="SUPFAM" id="SSF52172">
    <property type="entry name" value="CheY-like"/>
    <property type="match status" value="1"/>
</dbReference>
<dbReference type="InterPro" id="IPR036388">
    <property type="entry name" value="WH-like_DNA-bd_sf"/>
</dbReference>
<feature type="modified residue" description="4-aspartylphosphate" evidence="4">
    <location>
        <position position="94"/>
    </location>
</feature>
<dbReference type="PANTHER" id="PTHR45566">
    <property type="entry name" value="HTH-TYPE TRANSCRIPTIONAL REGULATOR YHJB-RELATED"/>
    <property type="match status" value="1"/>
</dbReference>
<accession>A0AA92X4G6</accession>
<dbReference type="Pfam" id="PF00072">
    <property type="entry name" value="Response_reg"/>
    <property type="match status" value="1"/>
</dbReference>
<dbReference type="InterPro" id="IPR016032">
    <property type="entry name" value="Sig_transdc_resp-reg_C-effctor"/>
</dbReference>
<dbReference type="InterPro" id="IPR000792">
    <property type="entry name" value="Tscrpt_reg_LuxR_C"/>
</dbReference>
<proteinExistence type="predicted"/>
<evidence type="ECO:0000313" key="7">
    <source>
        <dbReference type="EMBL" id="RJF55939.1"/>
    </source>
</evidence>
<organism evidence="7 8">
    <name type="scientific">Serratia inhibens</name>
    <dbReference type="NCBI Taxonomy" id="2338073"/>
    <lineage>
        <taxon>Bacteria</taxon>
        <taxon>Pseudomonadati</taxon>
        <taxon>Pseudomonadota</taxon>
        <taxon>Gammaproteobacteria</taxon>
        <taxon>Enterobacterales</taxon>
        <taxon>Yersiniaceae</taxon>
        <taxon>Serratia</taxon>
    </lineage>
</organism>
<dbReference type="Proteomes" id="UP000284338">
    <property type="component" value="Unassembled WGS sequence"/>
</dbReference>
<dbReference type="SMART" id="SM00421">
    <property type="entry name" value="HTH_LUXR"/>
    <property type="match status" value="1"/>
</dbReference>
<name>A0AA92X4G6_9GAMM</name>